<evidence type="ECO:0000313" key="3">
    <source>
        <dbReference type="Proteomes" id="UP001303647"/>
    </source>
</evidence>
<keyword evidence="1" id="KW-0812">Transmembrane</keyword>
<keyword evidence="3" id="KW-1185">Reference proteome</keyword>
<dbReference type="AlphaFoldDB" id="A0AAN7D267"/>
<comment type="caution">
    <text evidence="2">The sequence shown here is derived from an EMBL/GenBank/DDBJ whole genome shotgun (WGS) entry which is preliminary data.</text>
</comment>
<feature type="transmembrane region" description="Helical" evidence="1">
    <location>
        <begin position="6"/>
        <end position="28"/>
    </location>
</feature>
<reference evidence="2" key="2">
    <citation type="submission" date="2023-05" db="EMBL/GenBank/DDBJ databases">
        <authorList>
            <consortium name="Lawrence Berkeley National Laboratory"/>
            <person name="Steindorff A."/>
            <person name="Hensen N."/>
            <person name="Bonometti L."/>
            <person name="Westerberg I."/>
            <person name="Brannstrom I.O."/>
            <person name="Guillou S."/>
            <person name="Cros-Aarteil S."/>
            <person name="Calhoun S."/>
            <person name="Haridas S."/>
            <person name="Kuo A."/>
            <person name="Mondo S."/>
            <person name="Pangilinan J."/>
            <person name="Riley R."/>
            <person name="Labutti K."/>
            <person name="Andreopoulos B."/>
            <person name="Lipzen A."/>
            <person name="Chen C."/>
            <person name="Yanf M."/>
            <person name="Daum C."/>
            <person name="Ng V."/>
            <person name="Clum A."/>
            <person name="Ohm R."/>
            <person name="Martin F."/>
            <person name="Silar P."/>
            <person name="Natvig D."/>
            <person name="Lalanne C."/>
            <person name="Gautier V."/>
            <person name="Ament-Velasquez S.L."/>
            <person name="Kruys A."/>
            <person name="Hutchinson M.I."/>
            <person name="Powell A.J."/>
            <person name="Barry K."/>
            <person name="Miller A.N."/>
            <person name="Grigoriev I.V."/>
            <person name="Debuchy R."/>
            <person name="Gladieux P."/>
            <person name="Thoren M.H."/>
            <person name="Johannesson H."/>
        </authorList>
    </citation>
    <scope>NUCLEOTIDE SEQUENCE</scope>
    <source>
        <strain evidence="2">CBS 359.72</strain>
    </source>
</reference>
<dbReference type="EMBL" id="MU857601">
    <property type="protein sequence ID" value="KAK4252280.1"/>
    <property type="molecule type" value="Genomic_DNA"/>
</dbReference>
<gene>
    <name evidence="2" type="ORF">C7999DRAFT_27004</name>
</gene>
<sequence>MPASERGVVLLVSMFLHFGEAFFVTLLVGTLKESPKGWYPAGSDPREGDLILESEKRAGMEGDQEAWNVFQGSERIADRSQMSPHRSVG</sequence>
<protein>
    <submittedName>
        <fullName evidence="2">Uncharacterized protein</fullName>
    </submittedName>
</protein>
<organism evidence="2 3">
    <name type="scientific">Corynascus novoguineensis</name>
    <dbReference type="NCBI Taxonomy" id="1126955"/>
    <lineage>
        <taxon>Eukaryota</taxon>
        <taxon>Fungi</taxon>
        <taxon>Dikarya</taxon>
        <taxon>Ascomycota</taxon>
        <taxon>Pezizomycotina</taxon>
        <taxon>Sordariomycetes</taxon>
        <taxon>Sordariomycetidae</taxon>
        <taxon>Sordariales</taxon>
        <taxon>Chaetomiaceae</taxon>
        <taxon>Corynascus</taxon>
    </lineage>
</organism>
<name>A0AAN7D267_9PEZI</name>
<evidence type="ECO:0000313" key="2">
    <source>
        <dbReference type="EMBL" id="KAK4252280.1"/>
    </source>
</evidence>
<reference evidence="2" key="1">
    <citation type="journal article" date="2023" name="Mol. Phylogenet. Evol.">
        <title>Genome-scale phylogeny and comparative genomics of the fungal order Sordariales.</title>
        <authorList>
            <person name="Hensen N."/>
            <person name="Bonometti L."/>
            <person name="Westerberg I."/>
            <person name="Brannstrom I.O."/>
            <person name="Guillou S."/>
            <person name="Cros-Aarteil S."/>
            <person name="Calhoun S."/>
            <person name="Haridas S."/>
            <person name="Kuo A."/>
            <person name="Mondo S."/>
            <person name="Pangilinan J."/>
            <person name="Riley R."/>
            <person name="LaButti K."/>
            <person name="Andreopoulos B."/>
            <person name="Lipzen A."/>
            <person name="Chen C."/>
            <person name="Yan M."/>
            <person name="Daum C."/>
            <person name="Ng V."/>
            <person name="Clum A."/>
            <person name="Steindorff A."/>
            <person name="Ohm R.A."/>
            <person name="Martin F."/>
            <person name="Silar P."/>
            <person name="Natvig D.O."/>
            <person name="Lalanne C."/>
            <person name="Gautier V."/>
            <person name="Ament-Velasquez S.L."/>
            <person name="Kruys A."/>
            <person name="Hutchinson M.I."/>
            <person name="Powell A.J."/>
            <person name="Barry K."/>
            <person name="Miller A.N."/>
            <person name="Grigoriev I.V."/>
            <person name="Debuchy R."/>
            <person name="Gladieux P."/>
            <person name="Hiltunen Thoren M."/>
            <person name="Johannesson H."/>
        </authorList>
    </citation>
    <scope>NUCLEOTIDE SEQUENCE</scope>
    <source>
        <strain evidence="2">CBS 359.72</strain>
    </source>
</reference>
<proteinExistence type="predicted"/>
<dbReference type="Proteomes" id="UP001303647">
    <property type="component" value="Unassembled WGS sequence"/>
</dbReference>
<keyword evidence="1" id="KW-0472">Membrane</keyword>
<accession>A0AAN7D267</accession>
<evidence type="ECO:0000256" key="1">
    <source>
        <dbReference type="SAM" id="Phobius"/>
    </source>
</evidence>
<keyword evidence="1" id="KW-1133">Transmembrane helix</keyword>